<dbReference type="Proteomes" id="UP000198748">
    <property type="component" value="Unassembled WGS sequence"/>
</dbReference>
<keyword evidence="2" id="KW-1185">Reference proteome</keyword>
<evidence type="ECO:0000313" key="2">
    <source>
        <dbReference type="Proteomes" id="UP000198748"/>
    </source>
</evidence>
<evidence type="ECO:0000313" key="1">
    <source>
        <dbReference type="EMBL" id="SDD49988.1"/>
    </source>
</evidence>
<organism evidence="1 2">
    <name type="scientific">Dyadobacter soli</name>
    <dbReference type="NCBI Taxonomy" id="659014"/>
    <lineage>
        <taxon>Bacteria</taxon>
        <taxon>Pseudomonadati</taxon>
        <taxon>Bacteroidota</taxon>
        <taxon>Cytophagia</taxon>
        <taxon>Cytophagales</taxon>
        <taxon>Spirosomataceae</taxon>
        <taxon>Dyadobacter</taxon>
    </lineage>
</organism>
<sequence length="134" mass="15354">MASLIGTVLRMMVKDTNPPKIKRFIIVGESEDCLTLASVYINTELNMKVNYNLDLQCQHIEFQAAGRDYLDHTSFVDCSKLKIIERAELSTIIQNRPAVIIGRLNQDDFEVVRRQLCCSPTIKGKIKKRYGLYD</sequence>
<name>A0A1G6V8U1_9BACT</name>
<protein>
    <submittedName>
        <fullName evidence="1">Uncharacterized protein</fullName>
    </submittedName>
</protein>
<accession>A0A1G6V8U1</accession>
<gene>
    <name evidence="1" type="ORF">SAMN04487996_101174</name>
</gene>
<dbReference type="RefSeq" id="WP_229212515.1">
    <property type="nucleotide sequence ID" value="NZ_FNAN01000001.1"/>
</dbReference>
<dbReference type="AlphaFoldDB" id="A0A1G6V8U1"/>
<reference evidence="2" key="1">
    <citation type="submission" date="2016-10" db="EMBL/GenBank/DDBJ databases">
        <authorList>
            <person name="Varghese N."/>
            <person name="Submissions S."/>
        </authorList>
    </citation>
    <scope>NUCLEOTIDE SEQUENCE [LARGE SCALE GENOMIC DNA]</scope>
    <source>
        <strain evidence="2">DSM 25329</strain>
    </source>
</reference>
<dbReference type="STRING" id="659014.SAMN04487996_101174"/>
<dbReference type="EMBL" id="FNAN01000001">
    <property type="protein sequence ID" value="SDD49988.1"/>
    <property type="molecule type" value="Genomic_DNA"/>
</dbReference>
<proteinExistence type="predicted"/>